<evidence type="ECO:0000256" key="2">
    <source>
        <dbReference type="SAM" id="SignalP"/>
    </source>
</evidence>
<feature type="compositionally biased region" description="Polar residues" evidence="1">
    <location>
        <begin position="45"/>
        <end position="64"/>
    </location>
</feature>
<dbReference type="RefSeq" id="XP_001888064.1">
    <property type="nucleotide sequence ID" value="XM_001888029.1"/>
</dbReference>
<dbReference type="GeneID" id="6083654"/>
<feature type="region of interest" description="Disordered" evidence="1">
    <location>
        <begin position="40"/>
        <end position="185"/>
    </location>
</feature>
<dbReference type="EMBL" id="DS547140">
    <property type="protein sequence ID" value="EDR01357.1"/>
    <property type="molecule type" value="Genomic_DNA"/>
</dbReference>
<dbReference type="InParanoid" id="B0DVT6"/>
<dbReference type="HOGENOM" id="CLU_1129205_0_0_1"/>
<feature type="compositionally biased region" description="Basic and acidic residues" evidence="1">
    <location>
        <begin position="126"/>
        <end position="150"/>
    </location>
</feature>
<dbReference type="AlphaFoldDB" id="B0DVT6"/>
<dbReference type="KEGG" id="lbc:LACBIDRAFT_312253"/>
<sequence>MASTRFCALFALALLAAQLAQAAVIPANNLFGSSTIYPSSLSPSGATSAPTDSPQDGNPPNSTLGYMPSFSHMPHSRPSDFPGDSPAPTDLPKHKFSPSYSQSDNPPANTSAFPSGAPNNGSAPSDHSHDSKSHEGHEGQPDSFSDHHDFSPTNATDVPTPTDNGRMPTESYNPPPSFSDGGVPSACPSHFQNFAVPAPTDLPAYNSSAGPIPQGCPTALPSSIWPSDGPAPTDTV</sequence>
<keyword evidence="4" id="KW-1185">Reference proteome</keyword>
<evidence type="ECO:0000256" key="1">
    <source>
        <dbReference type="SAM" id="MobiDB-lite"/>
    </source>
</evidence>
<accession>B0DVT6</accession>
<keyword evidence="2" id="KW-0732">Signal</keyword>
<feature type="chain" id="PRO_5002748860" evidence="2">
    <location>
        <begin position="23"/>
        <end position="236"/>
    </location>
</feature>
<feature type="compositionally biased region" description="Polar residues" evidence="1">
    <location>
        <begin position="98"/>
        <end position="125"/>
    </location>
</feature>
<evidence type="ECO:0000313" key="4">
    <source>
        <dbReference type="Proteomes" id="UP000001194"/>
    </source>
</evidence>
<feature type="compositionally biased region" description="Polar residues" evidence="1">
    <location>
        <begin position="151"/>
        <end position="163"/>
    </location>
</feature>
<protein>
    <submittedName>
        <fullName evidence="3">Predicted protein</fullName>
    </submittedName>
</protein>
<name>B0DVT6_LACBS</name>
<feature type="signal peptide" evidence="2">
    <location>
        <begin position="1"/>
        <end position="22"/>
    </location>
</feature>
<gene>
    <name evidence="3" type="ORF">LACBIDRAFT_312253</name>
</gene>
<proteinExistence type="predicted"/>
<dbReference type="Proteomes" id="UP000001194">
    <property type="component" value="Unassembled WGS sequence"/>
</dbReference>
<reference evidence="3 4" key="1">
    <citation type="journal article" date="2008" name="Nature">
        <title>The genome of Laccaria bicolor provides insights into mycorrhizal symbiosis.</title>
        <authorList>
            <person name="Martin F."/>
            <person name="Aerts A."/>
            <person name="Ahren D."/>
            <person name="Brun A."/>
            <person name="Danchin E.G.J."/>
            <person name="Duchaussoy F."/>
            <person name="Gibon J."/>
            <person name="Kohler A."/>
            <person name="Lindquist E."/>
            <person name="Pereda V."/>
            <person name="Salamov A."/>
            <person name="Shapiro H.J."/>
            <person name="Wuyts J."/>
            <person name="Blaudez D."/>
            <person name="Buee M."/>
            <person name="Brokstein P."/>
            <person name="Canbaeck B."/>
            <person name="Cohen D."/>
            <person name="Courty P.E."/>
            <person name="Coutinho P.M."/>
            <person name="Delaruelle C."/>
            <person name="Detter J.C."/>
            <person name="Deveau A."/>
            <person name="DiFazio S."/>
            <person name="Duplessis S."/>
            <person name="Fraissinet-Tachet L."/>
            <person name="Lucic E."/>
            <person name="Frey-Klett P."/>
            <person name="Fourrey C."/>
            <person name="Feussner I."/>
            <person name="Gay G."/>
            <person name="Grimwood J."/>
            <person name="Hoegger P.J."/>
            <person name="Jain P."/>
            <person name="Kilaru S."/>
            <person name="Labbe J."/>
            <person name="Lin Y.C."/>
            <person name="Legue V."/>
            <person name="Le Tacon F."/>
            <person name="Marmeisse R."/>
            <person name="Melayah D."/>
            <person name="Montanini B."/>
            <person name="Muratet M."/>
            <person name="Nehls U."/>
            <person name="Niculita-Hirzel H."/>
            <person name="Oudot-Le Secq M.P."/>
            <person name="Peter M."/>
            <person name="Quesneville H."/>
            <person name="Rajashekar B."/>
            <person name="Reich M."/>
            <person name="Rouhier N."/>
            <person name="Schmutz J."/>
            <person name="Yin T."/>
            <person name="Chalot M."/>
            <person name="Henrissat B."/>
            <person name="Kuees U."/>
            <person name="Lucas S."/>
            <person name="Van de Peer Y."/>
            <person name="Podila G.K."/>
            <person name="Polle A."/>
            <person name="Pukkila P.J."/>
            <person name="Richardson P.M."/>
            <person name="Rouze P."/>
            <person name="Sanders I.R."/>
            <person name="Stajich J.E."/>
            <person name="Tunlid A."/>
            <person name="Tuskan G."/>
            <person name="Grigoriev I.V."/>
        </authorList>
    </citation>
    <scope>NUCLEOTIDE SEQUENCE [LARGE SCALE GENOMIC DNA]</scope>
    <source>
        <strain evidence="4">S238N-H82 / ATCC MYA-4686</strain>
    </source>
</reference>
<feature type="region of interest" description="Disordered" evidence="1">
    <location>
        <begin position="206"/>
        <end position="236"/>
    </location>
</feature>
<dbReference type="OrthoDB" id="10386023at2759"/>
<evidence type="ECO:0000313" key="3">
    <source>
        <dbReference type="EMBL" id="EDR01357.1"/>
    </source>
</evidence>
<organism evidence="4">
    <name type="scientific">Laccaria bicolor (strain S238N-H82 / ATCC MYA-4686)</name>
    <name type="common">Bicoloured deceiver</name>
    <name type="synonym">Laccaria laccata var. bicolor</name>
    <dbReference type="NCBI Taxonomy" id="486041"/>
    <lineage>
        <taxon>Eukaryota</taxon>
        <taxon>Fungi</taxon>
        <taxon>Dikarya</taxon>
        <taxon>Basidiomycota</taxon>
        <taxon>Agaricomycotina</taxon>
        <taxon>Agaricomycetes</taxon>
        <taxon>Agaricomycetidae</taxon>
        <taxon>Agaricales</taxon>
        <taxon>Agaricineae</taxon>
        <taxon>Hydnangiaceae</taxon>
        <taxon>Laccaria</taxon>
    </lineage>
</organism>